<evidence type="ECO:0000256" key="7">
    <source>
        <dbReference type="ARBA" id="ARBA00023136"/>
    </source>
</evidence>
<keyword evidence="6 8" id="KW-1133">Transmembrane helix</keyword>
<dbReference type="Pfam" id="PF13813">
    <property type="entry name" value="MBOAT_2"/>
    <property type="match status" value="1"/>
</dbReference>
<evidence type="ECO:0000256" key="5">
    <source>
        <dbReference type="ARBA" id="ARBA00022692"/>
    </source>
</evidence>
<evidence type="ECO:0000256" key="8">
    <source>
        <dbReference type="SAM" id="Phobius"/>
    </source>
</evidence>
<dbReference type="GO" id="GO:0008374">
    <property type="term" value="F:O-acyltransferase activity"/>
    <property type="evidence" value="ECO:0007669"/>
    <property type="project" value="InterPro"/>
</dbReference>
<evidence type="ECO:0000256" key="2">
    <source>
        <dbReference type="ARBA" id="ARBA00005179"/>
    </source>
</evidence>
<comment type="pathway">
    <text evidence="2">Secondary metabolite biosynthesis.</text>
</comment>
<comment type="similarity">
    <text evidence="3">Belongs to the wax synthase family.</text>
</comment>
<feature type="transmembrane region" description="Helical" evidence="8">
    <location>
        <begin position="309"/>
        <end position="326"/>
    </location>
</feature>
<reference evidence="10" key="1">
    <citation type="submission" date="2014-08" db="EMBL/GenBank/DDBJ databases">
        <authorList>
            <person name="Sharma Rahul"/>
            <person name="Thines Marco"/>
        </authorList>
    </citation>
    <scope>NUCLEOTIDE SEQUENCE</scope>
</reference>
<name>A0A0F7SI08_PHARH</name>
<sequence>MFAPLVILSASDRPAWTALSLPLCVLLPPFILFIQSSLLFSPSASSPSLAYLRRALVPLAILGILPLGFSHHFSGIQQFSDLNNLWALYALVLSGKSIELGFRSETPKWIGWVGDEVKGQTIKKEEKVQRDQNVARWVLAWRYVVSFRNIGFSTGLSPSFYAPHPAPIPRFQAIVRELKIILQCYLFLDFILLPYTFHPKFGSLELSHEGSLYAPFGNWPVWATSYGLALISGLSLHVVQTFMYHILAVHGILLAKSPVESLYWPSLFQVPEAATSLSSLWGRRWHQLFRASLGFCGFEFAKKLGAPRAFALMFTFFLSALLHYLAVEAQGRPASTHGPTWPLPLFFIMQGVGIIMEGLFEKLTKRKVRGIGGRIWTWGWMLFWGRGAMEVYVRRGQPESMSQGSLGAGRPFKWALKELSRRNGWGLYD</sequence>
<dbReference type="InterPro" id="IPR044851">
    <property type="entry name" value="Wax_synthase"/>
</dbReference>
<feature type="transmembrane region" description="Helical" evidence="8">
    <location>
        <begin position="15"/>
        <end position="34"/>
    </location>
</feature>
<evidence type="ECO:0000256" key="4">
    <source>
        <dbReference type="ARBA" id="ARBA00022679"/>
    </source>
</evidence>
<dbReference type="GO" id="GO:0016020">
    <property type="term" value="C:membrane"/>
    <property type="evidence" value="ECO:0007669"/>
    <property type="project" value="UniProtKB-SubCell"/>
</dbReference>
<evidence type="ECO:0000313" key="10">
    <source>
        <dbReference type="EMBL" id="CDZ98025.1"/>
    </source>
</evidence>
<evidence type="ECO:0000259" key="9">
    <source>
        <dbReference type="Pfam" id="PF13813"/>
    </source>
</evidence>
<evidence type="ECO:0000256" key="6">
    <source>
        <dbReference type="ARBA" id="ARBA00022989"/>
    </source>
</evidence>
<dbReference type="EMBL" id="LN483273">
    <property type="protein sequence ID" value="CDZ98025.1"/>
    <property type="molecule type" value="Genomic_DNA"/>
</dbReference>
<keyword evidence="4" id="KW-0808">Transferase</keyword>
<evidence type="ECO:0000256" key="3">
    <source>
        <dbReference type="ARBA" id="ARBA00007282"/>
    </source>
</evidence>
<accession>A0A0F7SI08</accession>
<dbReference type="PANTHER" id="PTHR31595:SF57">
    <property type="entry name" value="OS04G0481900 PROTEIN"/>
    <property type="match status" value="1"/>
</dbReference>
<feature type="transmembrane region" description="Helical" evidence="8">
    <location>
        <begin position="341"/>
        <end position="360"/>
    </location>
</feature>
<dbReference type="GO" id="GO:0006629">
    <property type="term" value="P:lipid metabolic process"/>
    <property type="evidence" value="ECO:0007669"/>
    <property type="project" value="InterPro"/>
</dbReference>
<dbReference type="InterPro" id="IPR032805">
    <property type="entry name" value="Wax_synthase_dom"/>
</dbReference>
<feature type="domain" description="Wax synthase" evidence="9">
    <location>
        <begin position="264"/>
        <end position="347"/>
    </location>
</feature>
<feature type="transmembrane region" description="Helical" evidence="8">
    <location>
        <begin position="180"/>
        <end position="197"/>
    </location>
</feature>
<organism evidence="10">
    <name type="scientific">Phaffia rhodozyma</name>
    <name type="common">Yeast</name>
    <name type="synonym">Xanthophyllomyces dendrorhous</name>
    <dbReference type="NCBI Taxonomy" id="264483"/>
    <lineage>
        <taxon>Eukaryota</taxon>
        <taxon>Fungi</taxon>
        <taxon>Dikarya</taxon>
        <taxon>Basidiomycota</taxon>
        <taxon>Agaricomycotina</taxon>
        <taxon>Tremellomycetes</taxon>
        <taxon>Cystofilobasidiales</taxon>
        <taxon>Mrakiaceae</taxon>
        <taxon>Phaffia</taxon>
    </lineage>
</organism>
<proteinExistence type="inferred from homology"/>
<dbReference type="PANTHER" id="PTHR31595">
    <property type="entry name" value="LONG-CHAIN-ALCOHOL O-FATTY-ACYLTRANSFERASE 3-RELATED"/>
    <property type="match status" value="1"/>
</dbReference>
<protein>
    <recommendedName>
        <fullName evidence="9">Wax synthase domain-containing protein</fullName>
    </recommendedName>
</protein>
<keyword evidence="7 8" id="KW-0472">Membrane</keyword>
<evidence type="ECO:0000256" key="1">
    <source>
        <dbReference type="ARBA" id="ARBA00004141"/>
    </source>
</evidence>
<comment type="subcellular location">
    <subcellularLocation>
        <location evidence="1">Membrane</location>
        <topology evidence="1">Multi-pass membrane protein</topology>
    </subcellularLocation>
</comment>
<keyword evidence="5 8" id="KW-0812">Transmembrane</keyword>
<feature type="transmembrane region" description="Helical" evidence="8">
    <location>
        <begin position="226"/>
        <end position="247"/>
    </location>
</feature>
<dbReference type="AlphaFoldDB" id="A0A0F7SI08"/>